<accession>A0A386ZL39</accession>
<reference evidence="1 2" key="1">
    <citation type="submission" date="2018-09" db="EMBL/GenBank/DDBJ databases">
        <title>Nocardia yunnanensis sp. nov., an actinomycete isolated from a soil sample.</title>
        <authorList>
            <person name="Zhang J."/>
        </authorList>
    </citation>
    <scope>NUCLEOTIDE SEQUENCE [LARGE SCALE GENOMIC DNA]</scope>
    <source>
        <strain evidence="1 2">CFHS0054</strain>
    </source>
</reference>
<dbReference type="OrthoDB" id="4529167at2"/>
<name>A0A386ZL39_9NOCA</name>
<dbReference type="Proteomes" id="UP000267164">
    <property type="component" value="Chromosome"/>
</dbReference>
<sequence length="261" mass="28536">MSAVGGTIEAMTDTEQPYRVVDSHNQGWLHEAGPEGLYRGFDPTGTPKLLEARPLADIVREFGPVRPVLGLLDEDREQLRAALETAGRKAIGSLASALEQVHHEIRARAEAMEPGEKPSSSYYYAARAMTAGRPGSWESERLQSVWIFGNGLNLWPNKAGKSADEMRATGPSPKRVHIGARDEMAAVLRRWVDSPDRYTEVAEHLAAIVSAYADEAHGPDGWAKIADQWLQPGGLAQEDTAACYGLLYSVSAHFNPDRVYA</sequence>
<evidence type="ECO:0000313" key="2">
    <source>
        <dbReference type="Proteomes" id="UP000267164"/>
    </source>
</evidence>
<dbReference type="EMBL" id="CP032568">
    <property type="protein sequence ID" value="AYF78138.1"/>
    <property type="molecule type" value="Genomic_DNA"/>
</dbReference>
<keyword evidence="2" id="KW-1185">Reference proteome</keyword>
<organism evidence="1 2">
    <name type="scientific">Nocardia yunnanensis</name>
    <dbReference type="NCBI Taxonomy" id="2382165"/>
    <lineage>
        <taxon>Bacteria</taxon>
        <taxon>Bacillati</taxon>
        <taxon>Actinomycetota</taxon>
        <taxon>Actinomycetes</taxon>
        <taxon>Mycobacteriales</taxon>
        <taxon>Nocardiaceae</taxon>
        <taxon>Nocardia</taxon>
    </lineage>
</organism>
<proteinExistence type="predicted"/>
<protein>
    <submittedName>
        <fullName evidence="1">Uncharacterized protein</fullName>
    </submittedName>
</protein>
<evidence type="ECO:0000313" key="1">
    <source>
        <dbReference type="EMBL" id="AYF78138.1"/>
    </source>
</evidence>
<dbReference type="KEGG" id="nyu:D7D52_34785"/>
<gene>
    <name evidence="1" type="ORF">D7D52_34785</name>
</gene>
<dbReference type="AlphaFoldDB" id="A0A386ZL39"/>